<dbReference type="PROSITE" id="PS00059">
    <property type="entry name" value="ADH_ZINC"/>
    <property type="match status" value="1"/>
</dbReference>
<dbReference type="InterPro" id="IPR013149">
    <property type="entry name" value="ADH-like_C"/>
</dbReference>
<keyword evidence="9" id="KW-1185">Reference proteome</keyword>
<dbReference type="Gene3D" id="3.90.180.10">
    <property type="entry name" value="Medium-chain alcohol dehydrogenases, catalytic domain"/>
    <property type="match status" value="1"/>
</dbReference>
<dbReference type="Proteomes" id="UP001500449">
    <property type="component" value="Unassembled WGS sequence"/>
</dbReference>
<protein>
    <submittedName>
        <fullName evidence="8">Zn-dependent alcohol dehydrogenase</fullName>
    </submittedName>
</protein>
<dbReference type="PANTHER" id="PTHR43350:SF19">
    <property type="entry name" value="D-GULOSIDE 3-DEHYDROGENASE"/>
    <property type="match status" value="1"/>
</dbReference>
<evidence type="ECO:0000259" key="7">
    <source>
        <dbReference type="SMART" id="SM00829"/>
    </source>
</evidence>
<name>A0ABN2MVS5_9PSEU</name>
<dbReference type="SMART" id="SM00829">
    <property type="entry name" value="PKS_ER"/>
    <property type="match status" value="1"/>
</dbReference>
<evidence type="ECO:0000256" key="4">
    <source>
        <dbReference type="ARBA" id="ARBA00022833"/>
    </source>
</evidence>
<dbReference type="InterPro" id="IPR002328">
    <property type="entry name" value="ADH_Zn_CS"/>
</dbReference>
<dbReference type="EMBL" id="BAAAQK010000005">
    <property type="protein sequence ID" value="GAA1840059.1"/>
    <property type="molecule type" value="Genomic_DNA"/>
</dbReference>
<sequence>MRMAAAGLCHSDLNALEGRTTPAGWPLIPGHEGYGTVEWAGADATSVRVGDRVLFTFVGSCQACYWCLRGEQHLCTSFRTAPTPKGHRGDTPVYGHAGLGAFAEQALVDHRSLVTIDSDLPASQLALISCGVATGASAVERCANLDAAGSIAVLGCGGVGQAAIQAARILGATTIVALDPSPSRREYGLTFGATHAFDPLDPATAAAVKDLTGGRGVDSVIEAVGRQSVAQNGFEILRRGGTMVLIGSSGPGETAGWSIYEQMVDAKRVVGSLYGNAHPRRDFARLAALAESGSLDLASMVSAELPLDRINDAVSALHHGEGLRTVLVF</sequence>
<dbReference type="InterPro" id="IPR011032">
    <property type="entry name" value="GroES-like_sf"/>
</dbReference>
<dbReference type="InterPro" id="IPR036291">
    <property type="entry name" value="NAD(P)-bd_dom_sf"/>
</dbReference>
<evidence type="ECO:0000313" key="9">
    <source>
        <dbReference type="Proteomes" id="UP001500449"/>
    </source>
</evidence>
<comment type="cofactor">
    <cofactor evidence="1 6">
        <name>Zn(2+)</name>
        <dbReference type="ChEBI" id="CHEBI:29105"/>
    </cofactor>
</comment>
<dbReference type="InterPro" id="IPR013154">
    <property type="entry name" value="ADH-like_N"/>
</dbReference>
<keyword evidence="5" id="KW-0560">Oxidoreductase</keyword>
<evidence type="ECO:0000256" key="3">
    <source>
        <dbReference type="ARBA" id="ARBA00022723"/>
    </source>
</evidence>
<evidence type="ECO:0000313" key="8">
    <source>
        <dbReference type="EMBL" id="GAA1840059.1"/>
    </source>
</evidence>
<comment type="similarity">
    <text evidence="2 6">Belongs to the zinc-containing alcohol dehydrogenase family.</text>
</comment>
<dbReference type="SUPFAM" id="SSF51735">
    <property type="entry name" value="NAD(P)-binding Rossmann-fold domains"/>
    <property type="match status" value="1"/>
</dbReference>
<dbReference type="Pfam" id="PF08240">
    <property type="entry name" value="ADH_N"/>
    <property type="match status" value="1"/>
</dbReference>
<evidence type="ECO:0000256" key="5">
    <source>
        <dbReference type="ARBA" id="ARBA00023002"/>
    </source>
</evidence>
<keyword evidence="4 6" id="KW-0862">Zinc</keyword>
<feature type="domain" description="Enoyl reductase (ER)" evidence="7">
    <location>
        <begin position="11"/>
        <end position="327"/>
    </location>
</feature>
<evidence type="ECO:0000256" key="6">
    <source>
        <dbReference type="RuleBase" id="RU361277"/>
    </source>
</evidence>
<keyword evidence="3 6" id="KW-0479">Metal-binding</keyword>
<evidence type="ECO:0000256" key="1">
    <source>
        <dbReference type="ARBA" id="ARBA00001947"/>
    </source>
</evidence>
<accession>A0ABN2MVS5</accession>
<gene>
    <name evidence="8" type="ORF">GCM10009836_19170</name>
</gene>
<comment type="caution">
    <text evidence="8">The sequence shown here is derived from an EMBL/GenBank/DDBJ whole genome shotgun (WGS) entry which is preliminary data.</text>
</comment>
<dbReference type="PANTHER" id="PTHR43350">
    <property type="entry name" value="NAD-DEPENDENT ALCOHOL DEHYDROGENASE"/>
    <property type="match status" value="1"/>
</dbReference>
<dbReference type="SUPFAM" id="SSF50129">
    <property type="entry name" value="GroES-like"/>
    <property type="match status" value="1"/>
</dbReference>
<dbReference type="InterPro" id="IPR020843">
    <property type="entry name" value="ER"/>
</dbReference>
<proteinExistence type="inferred from homology"/>
<organism evidence="8 9">
    <name type="scientific">Pseudonocardia ailaonensis</name>
    <dbReference type="NCBI Taxonomy" id="367279"/>
    <lineage>
        <taxon>Bacteria</taxon>
        <taxon>Bacillati</taxon>
        <taxon>Actinomycetota</taxon>
        <taxon>Actinomycetes</taxon>
        <taxon>Pseudonocardiales</taxon>
        <taxon>Pseudonocardiaceae</taxon>
        <taxon>Pseudonocardia</taxon>
    </lineage>
</organism>
<dbReference type="Gene3D" id="3.40.50.720">
    <property type="entry name" value="NAD(P)-binding Rossmann-like Domain"/>
    <property type="match status" value="1"/>
</dbReference>
<reference evidence="8 9" key="1">
    <citation type="journal article" date="2019" name="Int. J. Syst. Evol. Microbiol.">
        <title>The Global Catalogue of Microorganisms (GCM) 10K type strain sequencing project: providing services to taxonomists for standard genome sequencing and annotation.</title>
        <authorList>
            <consortium name="The Broad Institute Genomics Platform"/>
            <consortium name="The Broad Institute Genome Sequencing Center for Infectious Disease"/>
            <person name="Wu L."/>
            <person name="Ma J."/>
        </authorList>
    </citation>
    <scope>NUCLEOTIDE SEQUENCE [LARGE SCALE GENOMIC DNA]</scope>
    <source>
        <strain evidence="8 9">JCM 16009</strain>
    </source>
</reference>
<evidence type="ECO:0000256" key="2">
    <source>
        <dbReference type="ARBA" id="ARBA00008072"/>
    </source>
</evidence>
<dbReference type="Pfam" id="PF00107">
    <property type="entry name" value="ADH_zinc_N"/>
    <property type="match status" value="1"/>
</dbReference>